<dbReference type="Gene3D" id="3.30.70.240">
    <property type="match status" value="1"/>
</dbReference>
<dbReference type="GO" id="GO:0032790">
    <property type="term" value="P:ribosome disassembly"/>
    <property type="evidence" value="ECO:0007669"/>
    <property type="project" value="TreeGrafter"/>
</dbReference>
<dbReference type="InterPro" id="IPR014721">
    <property type="entry name" value="Ribsml_uS5_D2-typ_fold_subgr"/>
</dbReference>
<evidence type="ECO:0000256" key="3">
    <source>
        <dbReference type="ARBA" id="ARBA00022917"/>
    </source>
</evidence>
<organism evidence="7 8">
    <name type="scientific">Christiangramia lutea</name>
    <dbReference type="NCBI Taxonomy" id="1607951"/>
    <lineage>
        <taxon>Bacteria</taxon>
        <taxon>Pseudomonadati</taxon>
        <taxon>Bacteroidota</taxon>
        <taxon>Flavobacteriia</taxon>
        <taxon>Flavobacteriales</taxon>
        <taxon>Flavobacteriaceae</taxon>
        <taxon>Christiangramia</taxon>
    </lineage>
</organism>
<gene>
    <name evidence="7" type="ORF">ML462_07915</name>
</gene>
<feature type="domain" description="Elongation factor EFG" evidence="6">
    <location>
        <begin position="1"/>
        <end position="67"/>
    </location>
</feature>
<dbReference type="PANTHER" id="PTHR43261:SF1">
    <property type="entry name" value="RIBOSOME-RELEASING FACTOR 2, MITOCHONDRIAL"/>
    <property type="match status" value="1"/>
</dbReference>
<evidence type="ECO:0000256" key="4">
    <source>
        <dbReference type="ARBA" id="ARBA00023134"/>
    </source>
</evidence>
<evidence type="ECO:0000313" key="8">
    <source>
        <dbReference type="Proteomes" id="UP001139226"/>
    </source>
</evidence>
<proteinExistence type="predicted"/>
<name>A0A9X1V2V5_9FLAO</name>
<dbReference type="PANTHER" id="PTHR43261">
    <property type="entry name" value="TRANSLATION ELONGATION FACTOR G-RELATED"/>
    <property type="match status" value="1"/>
</dbReference>
<keyword evidence="2" id="KW-0251">Elongation factor</keyword>
<dbReference type="FunFam" id="3.30.70.240:FF:000001">
    <property type="entry name" value="Elongation factor G"/>
    <property type="match status" value="1"/>
</dbReference>
<dbReference type="Pfam" id="PF00679">
    <property type="entry name" value="EFG_C"/>
    <property type="match status" value="1"/>
</dbReference>
<dbReference type="GO" id="GO:0003746">
    <property type="term" value="F:translation elongation factor activity"/>
    <property type="evidence" value="ECO:0007669"/>
    <property type="project" value="UniProtKB-KW"/>
</dbReference>
<dbReference type="CDD" id="cd03713">
    <property type="entry name" value="EFG_mtEFG_C"/>
    <property type="match status" value="1"/>
</dbReference>
<dbReference type="EMBL" id="JAKVTV010000002">
    <property type="protein sequence ID" value="MCH4823099.1"/>
    <property type="molecule type" value="Genomic_DNA"/>
</dbReference>
<keyword evidence="1" id="KW-0547">Nucleotide-binding</keyword>
<comment type="caution">
    <text evidence="7">The sequence shown here is derived from an EMBL/GenBank/DDBJ whole genome shotgun (WGS) entry which is preliminary data.</text>
</comment>
<evidence type="ECO:0000256" key="1">
    <source>
        <dbReference type="ARBA" id="ARBA00022741"/>
    </source>
</evidence>
<dbReference type="Gene3D" id="3.30.230.10">
    <property type="match status" value="1"/>
</dbReference>
<keyword evidence="8" id="KW-1185">Reference proteome</keyword>
<dbReference type="InterPro" id="IPR035649">
    <property type="entry name" value="EFG_V"/>
</dbReference>
<keyword evidence="3" id="KW-0648">Protein biosynthesis</keyword>
<dbReference type="Proteomes" id="UP001139226">
    <property type="component" value="Unassembled WGS sequence"/>
</dbReference>
<evidence type="ECO:0000256" key="2">
    <source>
        <dbReference type="ARBA" id="ARBA00022768"/>
    </source>
</evidence>
<dbReference type="AlphaFoldDB" id="A0A9X1V2V5"/>
<dbReference type="GO" id="GO:0005525">
    <property type="term" value="F:GTP binding"/>
    <property type="evidence" value="ECO:0007669"/>
    <property type="project" value="UniProtKB-KW"/>
</dbReference>
<evidence type="ECO:0000256" key="5">
    <source>
        <dbReference type="ARBA" id="ARBA00024731"/>
    </source>
</evidence>
<dbReference type="SMART" id="SM00838">
    <property type="entry name" value="EFG_C"/>
    <property type="match status" value="1"/>
</dbReference>
<comment type="function">
    <text evidence="5">Catalyzes the GTP-dependent ribosomal translocation step during translation elongation. During this step, the ribosome changes from the pre-translocational (PRE) to the post-translocational (POST) state as the newly formed A-site-bound peptidyl-tRNA and P-site-bound deacylated tRNA move to the P and E sites, respectively. Catalyzes the coordinated movement of the two tRNA molecules, the mRNA and conformational changes in the ribosome.</text>
</comment>
<accession>A0A9X1V2V5</accession>
<dbReference type="SUPFAM" id="SSF54980">
    <property type="entry name" value="EF-G C-terminal domain-like"/>
    <property type="match status" value="1"/>
</dbReference>
<dbReference type="InterPro" id="IPR035647">
    <property type="entry name" value="EFG_III/V"/>
</dbReference>
<sequence length="71" mass="7948">MTDLQSRRAVIQGIDSDANYQILKCIAPESELYGYSTDLRSLTQGRATFRTSFSAYQPVPNNVQKNMVNSS</sequence>
<keyword evidence="4" id="KW-0342">GTP-binding</keyword>
<dbReference type="InterPro" id="IPR000640">
    <property type="entry name" value="EFG_V-like"/>
</dbReference>
<evidence type="ECO:0000259" key="6">
    <source>
        <dbReference type="SMART" id="SM00838"/>
    </source>
</evidence>
<protein>
    <recommendedName>
        <fullName evidence="6">Elongation factor EFG domain-containing protein</fullName>
    </recommendedName>
</protein>
<reference evidence="7" key="1">
    <citation type="submission" date="2022-03" db="EMBL/GenBank/DDBJ databases">
        <title>Gramella crocea sp. nov., isolated from activated sludge of a seafood processing plant.</title>
        <authorList>
            <person name="Zhang X."/>
        </authorList>
    </citation>
    <scope>NUCLEOTIDE SEQUENCE</scope>
    <source>
        <strain evidence="7">YJ019</strain>
    </source>
</reference>
<evidence type="ECO:0000313" key="7">
    <source>
        <dbReference type="EMBL" id="MCH4823099.1"/>
    </source>
</evidence>